<dbReference type="EMBL" id="JEMT01007382">
    <property type="protein sequence ID" value="EXX78877.1"/>
    <property type="molecule type" value="Genomic_DNA"/>
</dbReference>
<feature type="region of interest" description="Disordered" evidence="1">
    <location>
        <begin position="16"/>
        <end position="58"/>
    </location>
</feature>
<proteinExistence type="predicted"/>
<evidence type="ECO:0000313" key="3">
    <source>
        <dbReference type="Proteomes" id="UP000022910"/>
    </source>
</evidence>
<accession>A0A015KAR8</accession>
<sequence>MPDILMTPVDQTVIPENSWKKDKQKARVTDDKQVANQSTKAKPDVKTSAKNSHKGKKSFELEATQIPTGYEAVREEQERIRDIIVYNIPYTWDLQKILAKGWWVVYL</sequence>
<comment type="caution">
    <text evidence="2">The sequence shown here is derived from an EMBL/GenBank/DDBJ whole genome shotgun (WGS) entry which is preliminary data.</text>
</comment>
<dbReference type="OrthoDB" id="2461930at2759"/>
<dbReference type="Proteomes" id="UP000022910">
    <property type="component" value="Unassembled WGS sequence"/>
</dbReference>
<dbReference type="HOGENOM" id="CLU_131667_0_0_1"/>
<dbReference type="AlphaFoldDB" id="A0A015KAR8"/>
<feature type="compositionally biased region" description="Basic and acidic residues" evidence="1">
    <location>
        <begin position="18"/>
        <end position="33"/>
    </location>
</feature>
<organism evidence="2 3">
    <name type="scientific">Rhizophagus irregularis (strain DAOM 197198w)</name>
    <name type="common">Glomus intraradices</name>
    <dbReference type="NCBI Taxonomy" id="1432141"/>
    <lineage>
        <taxon>Eukaryota</taxon>
        <taxon>Fungi</taxon>
        <taxon>Fungi incertae sedis</taxon>
        <taxon>Mucoromycota</taxon>
        <taxon>Glomeromycotina</taxon>
        <taxon>Glomeromycetes</taxon>
        <taxon>Glomerales</taxon>
        <taxon>Glomeraceae</taxon>
        <taxon>Rhizophagus</taxon>
    </lineage>
</organism>
<reference evidence="2 3" key="1">
    <citation type="submission" date="2014-02" db="EMBL/GenBank/DDBJ databases">
        <title>Single nucleus genome sequencing reveals high similarity among nuclei of an endomycorrhizal fungus.</title>
        <authorList>
            <person name="Lin K."/>
            <person name="Geurts R."/>
            <person name="Zhang Z."/>
            <person name="Limpens E."/>
            <person name="Saunders D.G."/>
            <person name="Mu D."/>
            <person name="Pang E."/>
            <person name="Cao H."/>
            <person name="Cha H."/>
            <person name="Lin T."/>
            <person name="Zhou Q."/>
            <person name="Shang Y."/>
            <person name="Li Y."/>
            <person name="Ivanov S."/>
            <person name="Sharma T."/>
            <person name="Velzen R.V."/>
            <person name="Ruijter N.D."/>
            <person name="Aanen D.K."/>
            <person name="Win J."/>
            <person name="Kamoun S."/>
            <person name="Bisseling T."/>
            <person name="Huang S."/>
        </authorList>
    </citation>
    <scope>NUCLEOTIDE SEQUENCE [LARGE SCALE GENOMIC DNA]</scope>
    <source>
        <strain evidence="3">DAOM197198w</strain>
    </source>
</reference>
<evidence type="ECO:0000256" key="1">
    <source>
        <dbReference type="SAM" id="MobiDB-lite"/>
    </source>
</evidence>
<evidence type="ECO:0000313" key="2">
    <source>
        <dbReference type="EMBL" id="EXX78877.1"/>
    </source>
</evidence>
<keyword evidence="3" id="KW-1185">Reference proteome</keyword>
<gene>
    <name evidence="2" type="ORF">RirG_011000</name>
</gene>
<name>A0A015KAR8_RHIIW</name>
<protein>
    <submittedName>
        <fullName evidence="2">Uncharacterized protein</fullName>
    </submittedName>
</protein>